<sequence length="49" mass="5471">SSAIAKAEIYTERTGWIEIKDLNRVKSGFAMTTIDNPTGQSSYTFNNKD</sequence>
<dbReference type="EMBL" id="JAPWDV010000002">
    <property type="protein sequence ID" value="KAJ6220384.1"/>
    <property type="molecule type" value="Genomic_DNA"/>
</dbReference>
<organism evidence="1 2">
    <name type="scientific">Blomia tropicalis</name>
    <name type="common">Mite</name>
    <dbReference type="NCBI Taxonomy" id="40697"/>
    <lineage>
        <taxon>Eukaryota</taxon>
        <taxon>Metazoa</taxon>
        <taxon>Ecdysozoa</taxon>
        <taxon>Arthropoda</taxon>
        <taxon>Chelicerata</taxon>
        <taxon>Arachnida</taxon>
        <taxon>Acari</taxon>
        <taxon>Acariformes</taxon>
        <taxon>Sarcoptiformes</taxon>
        <taxon>Astigmata</taxon>
        <taxon>Glycyphagoidea</taxon>
        <taxon>Echimyopodidae</taxon>
        <taxon>Blomia</taxon>
    </lineage>
</organism>
<evidence type="ECO:0000313" key="2">
    <source>
        <dbReference type="Proteomes" id="UP001142055"/>
    </source>
</evidence>
<proteinExistence type="predicted"/>
<name>A0A9Q0M7H4_BLOTA</name>
<feature type="non-terminal residue" evidence="1">
    <location>
        <position position="1"/>
    </location>
</feature>
<comment type="caution">
    <text evidence="1">The sequence shown here is derived from an EMBL/GenBank/DDBJ whole genome shotgun (WGS) entry which is preliminary data.</text>
</comment>
<protein>
    <submittedName>
        <fullName evidence="1">Uncharacterized protein</fullName>
    </submittedName>
</protein>
<accession>A0A9Q0M7H4</accession>
<evidence type="ECO:0000313" key="1">
    <source>
        <dbReference type="EMBL" id="KAJ6220384.1"/>
    </source>
</evidence>
<keyword evidence="2" id="KW-1185">Reference proteome</keyword>
<dbReference type="Proteomes" id="UP001142055">
    <property type="component" value="Chromosome 2"/>
</dbReference>
<gene>
    <name evidence="1" type="ORF">RDWZM_006196</name>
</gene>
<dbReference type="AlphaFoldDB" id="A0A9Q0M7H4"/>
<reference evidence="1" key="1">
    <citation type="submission" date="2022-12" db="EMBL/GenBank/DDBJ databases">
        <title>Genome assemblies of Blomia tropicalis.</title>
        <authorList>
            <person name="Cui Y."/>
        </authorList>
    </citation>
    <scope>NUCLEOTIDE SEQUENCE</scope>
    <source>
        <tissue evidence="1">Adult mites</tissue>
    </source>
</reference>